<protein>
    <recommendedName>
        <fullName evidence="9">TM7S3/TM198-like domain-containing protein</fullName>
    </recommendedName>
</protein>
<accession>A0A420Y1I0</accession>
<reference evidence="10 11" key="1">
    <citation type="submission" date="2018-08" db="EMBL/GenBank/DDBJ databases">
        <title>Draft genome of the lignicolous fungus Coniochaeta pulveracea.</title>
        <authorList>
            <person name="Borstlap C.J."/>
            <person name="De Witt R.N."/>
            <person name="Botha A."/>
            <person name="Volschenk H."/>
        </authorList>
    </citation>
    <scope>NUCLEOTIDE SEQUENCE [LARGE SCALE GENOMIC DNA]</scope>
    <source>
        <strain evidence="10 11">CAB683</strain>
    </source>
</reference>
<gene>
    <name evidence="10" type="ORF">DL546_004658</name>
</gene>
<dbReference type="GO" id="GO:0016020">
    <property type="term" value="C:membrane"/>
    <property type="evidence" value="ECO:0007669"/>
    <property type="project" value="UniProtKB-SubCell"/>
</dbReference>
<feature type="compositionally biased region" description="Basic and acidic residues" evidence="6">
    <location>
        <begin position="592"/>
        <end position="609"/>
    </location>
</feature>
<evidence type="ECO:0000256" key="8">
    <source>
        <dbReference type="SAM" id="SignalP"/>
    </source>
</evidence>
<feature type="compositionally biased region" description="Acidic residues" evidence="6">
    <location>
        <begin position="629"/>
        <end position="638"/>
    </location>
</feature>
<feature type="compositionally biased region" description="Polar residues" evidence="6">
    <location>
        <begin position="37"/>
        <end position="62"/>
    </location>
</feature>
<feature type="transmembrane region" description="Helical" evidence="7">
    <location>
        <begin position="131"/>
        <end position="150"/>
    </location>
</feature>
<comment type="caution">
    <text evidence="10">The sequence shown here is derived from an EMBL/GenBank/DDBJ whole genome shotgun (WGS) entry which is preliminary data.</text>
</comment>
<feature type="region of interest" description="Disordered" evidence="6">
    <location>
        <begin position="976"/>
        <end position="1017"/>
    </location>
</feature>
<dbReference type="EMBL" id="QVQW01000068">
    <property type="protein sequence ID" value="RKU41781.1"/>
    <property type="molecule type" value="Genomic_DNA"/>
</dbReference>
<feature type="domain" description="TM7S3/TM198-like" evidence="9">
    <location>
        <begin position="135"/>
        <end position="338"/>
    </location>
</feature>
<comment type="subcellular location">
    <subcellularLocation>
        <location evidence="1">Membrane</location>
        <topology evidence="1">Multi-pass membrane protein</topology>
    </subcellularLocation>
</comment>
<feature type="compositionally biased region" description="Low complexity" evidence="6">
    <location>
        <begin position="64"/>
        <end position="102"/>
    </location>
</feature>
<feature type="compositionally biased region" description="Polar residues" evidence="6">
    <location>
        <begin position="976"/>
        <end position="989"/>
    </location>
</feature>
<feature type="transmembrane region" description="Helical" evidence="7">
    <location>
        <begin position="235"/>
        <end position="257"/>
    </location>
</feature>
<feature type="compositionally biased region" description="Basic and acidic residues" evidence="6">
    <location>
        <begin position="646"/>
        <end position="665"/>
    </location>
</feature>
<evidence type="ECO:0000256" key="5">
    <source>
        <dbReference type="SAM" id="Coils"/>
    </source>
</evidence>
<evidence type="ECO:0000259" key="9">
    <source>
        <dbReference type="Pfam" id="PF13886"/>
    </source>
</evidence>
<dbReference type="PANTHER" id="PTHR39469">
    <property type="entry name" value="CHROMOSOME 1, WHOLE GENOME SHOTGUN SEQUENCE"/>
    <property type="match status" value="1"/>
</dbReference>
<evidence type="ECO:0000256" key="4">
    <source>
        <dbReference type="ARBA" id="ARBA00023136"/>
    </source>
</evidence>
<feature type="signal peptide" evidence="8">
    <location>
        <begin position="1"/>
        <end position="25"/>
    </location>
</feature>
<dbReference type="Proteomes" id="UP000275385">
    <property type="component" value="Unassembled WGS sequence"/>
</dbReference>
<dbReference type="InterPro" id="IPR025256">
    <property type="entry name" value="TM7S3/TM198-like_dom"/>
</dbReference>
<feature type="region of interest" description="Disordered" evidence="6">
    <location>
        <begin position="720"/>
        <end position="746"/>
    </location>
</feature>
<feature type="compositionally biased region" description="Polar residues" evidence="6">
    <location>
        <begin position="572"/>
        <end position="585"/>
    </location>
</feature>
<feature type="transmembrane region" description="Helical" evidence="7">
    <location>
        <begin position="213"/>
        <end position="229"/>
    </location>
</feature>
<proteinExistence type="predicted"/>
<feature type="compositionally biased region" description="Polar residues" evidence="6">
    <location>
        <begin position="905"/>
        <end position="930"/>
    </location>
</feature>
<dbReference type="STRING" id="177199.A0A420Y1I0"/>
<name>A0A420Y1I0_9PEZI</name>
<feature type="region of interest" description="Disordered" evidence="6">
    <location>
        <begin position="504"/>
        <end position="537"/>
    </location>
</feature>
<dbReference type="Pfam" id="PF13886">
    <property type="entry name" value="TM7S3_TM198"/>
    <property type="match status" value="1"/>
</dbReference>
<dbReference type="OrthoDB" id="102260at2759"/>
<dbReference type="AlphaFoldDB" id="A0A420Y1I0"/>
<organism evidence="10 11">
    <name type="scientific">Coniochaeta pulveracea</name>
    <dbReference type="NCBI Taxonomy" id="177199"/>
    <lineage>
        <taxon>Eukaryota</taxon>
        <taxon>Fungi</taxon>
        <taxon>Dikarya</taxon>
        <taxon>Ascomycota</taxon>
        <taxon>Pezizomycotina</taxon>
        <taxon>Sordariomycetes</taxon>
        <taxon>Sordariomycetidae</taxon>
        <taxon>Coniochaetales</taxon>
        <taxon>Coniochaetaceae</taxon>
        <taxon>Coniochaeta</taxon>
    </lineage>
</organism>
<evidence type="ECO:0000256" key="2">
    <source>
        <dbReference type="ARBA" id="ARBA00022692"/>
    </source>
</evidence>
<keyword evidence="3 7" id="KW-1133">Transmembrane helix</keyword>
<feature type="region of interest" description="Disordered" evidence="6">
    <location>
        <begin position="888"/>
        <end position="931"/>
    </location>
</feature>
<keyword evidence="8" id="KW-0732">Signal</keyword>
<evidence type="ECO:0000256" key="3">
    <source>
        <dbReference type="ARBA" id="ARBA00022989"/>
    </source>
</evidence>
<keyword evidence="5" id="KW-0175">Coiled coil</keyword>
<evidence type="ECO:0000313" key="11">
    <source>
        <dbReference type="Proteomes" id="UP000275385"/>
    </source>
</evidence>
<evidence type="ECO:0000313" key="10">
    <source>
        <dbReference type="EMBL" id="RKU41781.1"/>
    </source>
</evidence>
<feature type="transmembrane region" description="Helical" evidence="7">
    <location>
        <begin position="264"/>
        <end position="283"/>
    </location>
</feature>
<feature type="transmembrane region" description="Helical" evidence="7">
    <location>
        <begin position="187"/>
        <end position="206"/>
    </location>
</feature>
<evidence type="ECO:0000256" key="6">
    <source>
        <dbReference type="SAM" id="MobiDB-lite"/>
    </source>
</evidence>
<feature type="coiled-coil region" evidence="5">
    <location>
        <begin position="1118"/>
        <end position="1145"/>
    </location>
</feature>
<feature type="compositionally biased region" description="Basic and acidic residues" evidence="6">
    <location>
        <begin position="616"/>
        <end position="628"/>
    </location>
</feature>
<feature type="compositionally biased region" description="Polar residues" evidence="6">
    <location>
        <begin position="729"/>
        <end position="744"/>
    </location>
</feature>
<evidence type="ECO:0000256" key="7">
    <source>
        <dbReference type="SAM" id="Phobius"/>
    </source>
</evidence>
<evidence type="ECO:0000256" key="1">
    <source>
        <dbReference type="ARBA" id="ARBA00004141"/>
    </source>
</evidence>
<keyword evidence="4 7" id="KW-0472">Membrane</keyword>
<keyword evidence="11" id="KW-1185">Reference proteome</keyword>
<dbReference type="PANTHER" id="PTHR39469:SF1">
    <property type="entry name" value="DUF4203 DOMAIN-CONTAINING PROTEIN"/>
    <property type="match status" value="1"/>
</dbReference>
<feature type="region of interest" description="Disordered" evidence="6">
    <location>
        <begin position="34"/>
        <end position="102"/>
    </location>
</feature>
<feature type="chain" id="PRO_5019349962" description="TM7S3/TM198-like domain-containing protein" evidence="8">
    <location>
        <begin position="26"/>
        <end position="1168"/>
    </location>
</feature>
<sequence>MLLLSASRTRRALLCLCLCLDLATALRFVPARRDDASSTATSLEPSSISDTTASRTTSQDEGYSSPTTLTTSTSVSSRISSTPTTSTHTSVTRTTTATPTMTTGSTLNATLFNNTIPHGDLPLVPQVTPGFSVAGVLLMLTGAVHTFIGIRVRWVHASLSGAYVGCLGITLLLLYVTALPISNAIQGAYVAAAGGTGLVLGTVAGLFKESTECVGGLVGGFCLAMWILTLKEGGLILQTAGKVILITALTLGSFAFYFSRWTRYYALIICIAFSGATAVVMGIDMFSRAGLKEFWAYIWNLNDKLFPVGVDTYPVTRGMKVELAVTMLIAAAGVVSQMRLWRVIKEKKEEREEAKQQGRRRVEIEESKVGRQVEFMNRREKRRWERIYGMVGKRPSVESGLGNMASQSEVKVVIPGIVVTSLDEKMAFDGTHHEVHEEMVDIPLDDVVETAPQPPRLSQHPIFSKSSDDGRVTIRVASDEQPIPQESKIWVIGSDGEARLVSEDGVSSRTFSPPPEVVPLPFKVPTANSSDTGEDRSSALACVEEEFEPPSRRGSKRDSLANRLSVGSANIMRSLSQRSKTNTVGSYDEAYGESREELVESRQSRRCDDASSLAAHIDDLSSDDGRDFSDEEAYEQSPDDPSTPGKQKEIAKRRSEERSTHDWLTPKKSGTRPCMTAATEAVTTLPMSVTEIPCPGPSDLDETAGESHGGVTGEVMADDHASAHKSDETSNMANSHMSTESSQPVVLKSKHLPRLLSRVALSYRTNEWAKHLSDAEAPDLQDSQDHDHNAQPIVERPAPVDVEELQKTADNAPRPAAVSRTASAMSNQHYHRTSLPSMSRNVSTASLIQSQRNISPPGPNIPPLVQKNKFRRTSAQLLAHPIAEEGDVRGYSSPASPVSGESLFQGASSHSATSSPIIPNQGFPSASTPNLLKPPSVPGIVSYSSPQTLMGQREMLLRNKSQPSFYGAGPGLASNSNLPTIHSRPSSEAGSVRNFPGLGTDPSTSTNSLGHAGNLDDLPLSQRREILRQASLNLLEGNPARTSPVIQPRRATTQPYIPSAVQQSQLANFRSTVQLDLVNGAGFAAPYGTNANPSRVSIGGREVDVRRAVERQGSMLMLQKEAEARAKEQQRIQKLRAEREFDERMRRGELLGAHREAMRRLQGGVKDL</sequence>
<feature type="region of interest" description="Disordered" evidence="6">
    <location>
        <begin position="572"/>
        <end position="672"/>
    </location>
</feature>
<feature type="transmembrane region" description="Helical" evidence="7">
    <location>
        <begin position="162"/>
        <end position="181"/>
    </location>
</feature>
<keyword evidence="2 7" id="KW-0812">Transmembrane</keyword>